<dbReference type="RefSeq" id="WP_205004908.1">
    <property type="nucleotide sequence ID" value="NZ_JAFBER010000042.1"/>
</dbReference>
<organism evidence="2 3">
    <name type="scientific">Scopulibacillus daqui</name>
    <dbReference type="NCBI Taxonomy" id="1469162"/>
    <lineage>
        <taxon>Bacteria</taxon>
        <taxon>Bacillati</taxon>
        <taxon>Bacillota</taxon>
        <taxon>Bacilli</taxon>
        <taxon>Bacillales</taxon>
        <taxon>Sporolactobacillaceae</taxon>
        <taxon>Scopulibacillus</taxon>
    </lineage>
</organism>
<comment type="caution">
    <text evidence="2">The sequence shown here is derived from an EMBL/GenBank/DDBJ whole genome shotgun (WGS) entry which is preliminary data.</text>
</comment>
<accession>A0ABS2Q6A9</accession>
<keyword evidence="3" id="KW-1185">Reference proteome</keyword>
<evidence type="ECO:0000256" key="1">
    <source>
        <dbReference type="SAM" id="SignalP"/>
    </source>
</evidence>
<evidence type="ECO:0000313" key="2">
    <source>
        <dbReference type="EMBL" id="MBM7647047.1"/>
    </source>
</evidence>
<dbReference type="EMBL" id="JAFBER010000042">
    <property type="protein sequence ID" value="MBM7647047.1"/>
    <property type="molecule type" value="Genomic_DNA"/>
</dbReference>
<name>A0ABS2Q6A9_9BACL</name>
<reference evidence="2 3" key="1">
    <citation type="submission" date="2021-01" db="EMBL/GenBank/DDBJ databases">
        <title>Genomic Encyclopedia of Type Strains, Phase IV (KMG-IV): sequencing the most valuable type-strain genomes for metagenomic binning, comparative biology and taxonomic classification.</title>
        <authorList>
            <person name="Goeker M."/>
        </authorList>
    </citation>
    <scope>NUCLEOTIDE SEQUENCE [LARGE SCALE GENOMIC DNA]</scope>
    <source>
        <strain evidence="2 3">DSM 28236</strain>
    </source>
</reference>
<protein>
    <submittedName>
        <fullName evidence="2">Uncharacterized protein</fullName>
    </submittedName>
</protein>
<proteinExistence type="predicted"/>
<gene>
    <name evidence="2" type="ORF">JOD45_003283</name>
</gene>
<sequence length="168" mass="19391">MKKHLTVLFSVVLIFTLLVPLADAKAMNPQEKDVDDQQVDKLADDLEYVFMKSIYIKNGKFYIKEDNLRNRGLSNEDINGVKQVIAYWNGEEVRNLNHAIEPRSWFVCMKDQILNEFDFIKDTAILSSAIKKKDWIRLARLIIKKGAKRSPYVLAGWLAYKSAKCVGH</sequence>
<feature type="chain" id="PRO_5045366055" evidence="1">
    <location>
        <begin position="25"/>
        <end position="168"/>
    </location>
</feature>
<dbReference type="Proteomes" id="UP000808914">
    <property type="component" value="Unassembled WGS sequence"/>
</dbReference>
<evidence type="ECO:0000313" key="3">
    <source>
        <dbReference type="Proteomes" id="UP000808914"/>
    </source>
</evidence>
<keyword evidence="1" id="KW-0732">Signal</keyword>
<feature type="signal peptide" evidence="1">
    <location>
        <begin position="1"/>
        <end position="24"/>
    </location>
</feature>